<reference evidence="3 4" key="1">
    <citation type="submission" date="2016-10" db="EMBL/GenBank/DDBJ databases">
        <authorList>
            <person name="Varghese N."/>
            <person name="Submissions S."/>
        </authorList>
    </citation>
    <scope>NUCLEOTIDE SEQUENCE [LARGE SCALE GENOMIC DNA]</scope>
    <source>
        <strain evidence="3 4">DSM 16525</strain>
    </source>
</reference>
<dbReference type="InterPro" id="IPR008949">
    <property type="entry name" value="Isoprenoid_synthase_dom_sf"/>
</dbReference>
<dbReference type="SUPFAM" id="SSF48576">
    <property type="entry name" value="Terpenoid synthases"/>
    <property type="match status" value="1"/>
</dbReference>
<comment type="cofactor">
    <cofactor evidence="1">
        <name>Mg(2+)</name>
        <dbReference type="ChEBI" id="CHEBI:18420"/>
    </cofactor>
</comment>
<proteinExistence type="inferred from homology"/>
<organism evidence="2 5">
    <name type="scientific">Myxococcus fulvus</name>
    <dbReference type="NCBI Taxonomy" id="33"/>
    <lineage>
        <taxon>Bacteria</taxon>
        <taxon>Pseudomonadati</taxon>
        <taxon>Myxococcota</taxon>
        <taxon>Myxococcia</taxon>
        <taxon>Myxococcales</taxon>
        <taxon>Cystobacterineae</taxon>
        <taxon>Myxococcaceae</taxon>
        <taxon>Myxococcus</taxon>
    </lineage>
</organism>
<reference evidence="2 5" key="2">
    <citation type="submission" date="2019-07" db="EMBL/GenBank/DDBJ databases">
        <title>Whole genome shotgun sequence of Myxococcus fulvus NBRC 100333.</title>
        <authorList>
            <person name="Hosoyama A."/>
            <person name="Uohara A."/>
            <person name="Ohji S."/>
            <person name="Ichikawa N."/>
        </authorList>
    </citation>
    <scope>NUCLEOTIDE SEQUENCE [LARGE SCALE GENOMIC DNA]</scope>
    <source>
        <strain evidence="2 5">NBRC 100333</strain>
    </source>
</reference>
<evidence type="ECO:0000313" key="5">
    <source>
        <dbReference type="Proteomes" id="UP000321514"/>
    </source>
</evidence>
<name>A0A511TF75_MYXFU</name>
<dbReference type="AlphaFoldDB" id="A0A511TF75"/>
<dbReference type="OrthoDB" id="2989600at2"/>
<dbReference type="Gene3D" id="1.10.600.10">
    <property type="entry name" value="Farnesyl Diphosphate Synthase"/>
    <property type="match status" value="1"/>
</dbReference>
<dbReference type="Proteomes" id="UP000321514">
    <property type="component" value="Unassembled WGS sequence"/>
</dbReference>
<dbReference type="EMBL" id="FOIB01000003">
    <property type="protein sequence ID" value="SET88695.1"/>
    <property type="molecule type" value="Genomic_DNA"/>
</dbReference>
<dbReference type="RefSeq" id="WP_143097105.1">
    <property type="nucleotide sequence ID" value="NZ_BJXR01000069.1"/>
</dbReference>
<sequence length="325" mass="36206">MRTEIPRIGIPYPSDISPDAEACRAHTLRWLSRRGLVVGPEALRTYDESRFDRLSARMCPNSRGAGLDLVSDWMGWLFVFDDQFDGPMGLDLDATRALLDEVLSVIQSTAPQRYPSSRLGAALVELWGRTTSGASASWKARFTQDLAGYFEAYYQEARERTQGWPVDIESYLRTRRLSIGVLLSLDLCERSEGLDVPPAVHGTEDMTTLRSLCTDVVVMVNDLYSAPKEAASGQMHNMVLLQMHHEGCAQAAAMDRVAGEIAKRVETFAAVERRIRQGVQSIETWSVIDRDIAAIKNLMQGTTDWTLETARYSQTAQGARVRVTG</sequence>
<dbReference type="PANTHER" id="PTHR35201:SF4">
    <property type="entry name" value="BETA-PINACENE SYNTHASE-RELATED"/>
    <property type="match status" value="1"/>
</dbReference>
<keyword evidence="1" id="KW-0456">Lyase</keyword>
<comment type="similarity">
    <text evidence="1">Belongs to the terpene synthase family.</text>
</comment>
<dbReference type="Proteomes" id="UP000183760">
    <property type="component" value="Unassembled WGS sequence"/>
</dbReference>
<keyword evidence="4" id="KW-1185">Reference proteome</keyword>
<comment type="caution">
    <text evidence="2">The sequence shown here is derived from an EMBL/GenBank/DDBJ whole genome shotgun (WGS) entry which is preliminary data.</text>
</comment>
<dbReference type="PANTHER" id="PTHR35201">
    <property type="entry name" value="TERPENE SYNTHASE"/>
    <property type="match status" value="1"/>
</dbReference>
<dbReference type="GO" id="GO:0010333">
    <property type="term" value="F:terpene synthase activity"/>
    <property type="evidence" value="ECO:0007669"/>
    <property type="project" value="InterPro"/>
</dbReference>
<dbReference type="InterPro" id="IPR034686">
    <property type="entry name" value="Terpene_cyclase-like_2"/>
</dbReference>
<gene>
    <name evidence="2" type="ORF">MFU01_78630</name>
    <name evidence="3" type="ORF">SAMN05443572_103668</name>
</gene>
<keyword evidence="1" id="KW-0479">Metal-binding</keyword>
<dbReference type="STRING" id="1334629.MFUL124B02_21925"/>
<evidence type="ECO:0000256" key="1">
    <source>
        <dbReference type="RuleBase" id="RU366034"/>
    </source>
</evidence>
<keyword evidence="1" id="KW-0460">Magnesium</keyword>
<accession>A0A511TF75</accession>
<dbReference type="SFLD" id="SFLDG01020">
    <property type="entry name" value="Terpene_Cyclase_Like_2"/>
    <property type="match status" value="1"/>
</dbReference>
<evidence type="ECO:0000313" key="2">
    <source>
        <dbReference type="EMBL" id="GEN12826.1"/>
    </source>
</evidence>
<protein>
    <recommendedName>
        <fullName evidence="1">Terpene synthase</fullName>
        <ecNumber evidence="1">4.2.3.-</ecNumber>
    </recommendedName>
</protein>
<dbReference type="Pfam" id="PF19086">
    <property type="entry name" value="Terpene_syn_C_2"/>
    <property type="match status" value="1"/>
</dbReference>
<dbReference type="SFLD" id="SFLDS00005">
    <property type="entry name" value="Isoprenoid_Synthase_Type_I"/>
    <property type="match status" value="1"/>
</dbReference>
<evidence type="ECO:0000313" key="4">
    <source>
        <dbReference type="Proteomes" id="UP000183760"/>
    </source>
</evidence>
<dbReference type="GO" id="GO:0046872">
    <property type="term" value="F:metal ion binding"/>
    <property type="evidence" value="ECO:0007669"/>
    <property type="project" value="UniProtKB-KW"/>
</dbReference>
<dbReference type="EMBL" id="BJXR01000069">
    <property type="protein sequence ID" value="GEN12826.1"/>
    <property type="molecule type" value="Genomic_DNA"/>
</dbReference>
<dbReference type="EC" id="4.2.3.-" evidence="1"/>
<evidence type="ECO:0000313" key="3">
    <source>
        <dbReference type="EMBL" id="SET88695.1"/>
    </source>
</evidence>